<sequence length="515" mass="57428">MAKKVISLMAIAAVFAAITPLSAQPVTIFEENFGGTWDVYSPPSGWTILEDGGPPSGPQTDWDNGDWGYYYSSNGVPIMYWCCDDYSRNQTDEFISPNIDCSGYSQVEIQFEHYYSYWGGGYDARVMGSDDGGATWDYEIWNYYNASSPQQFSYVDISDWADDASEVRIKWTGTGPPYNINFWNFDNVKLEGEEGGGPPPDEIDLEMVQIIRPATEEEGGVPFTPACRVHNNVEPEEPEFLEVTIEATVGCKIKDMETMIYVYEDVLNSYPLEYGFNVVNAFRDFTPEGGKTYEALFFVEHEEDVDESNDGKTRQFISTLTTVVDATTIEDPEMDSIWGPFTPSAVFEETSGVASTVKLNCEIENATFQQMVWSSTQEHDFEGNDSYTAIFEEVEPGVLTDGSTYTIRFYAGDREPIGEIQEMNVTWFEGIAEEPVVSNFSLHVNDGKVYFNLPKTADINLKVYDVAGNVVSTLASGNYSVGSHTVSIDGLGSGVYFVKMVTPFFTDVAKVTVVR</sequence>
<evidence type="ECO:0000313" key="2">
    <source>
        <dbReference type="EMBL" id="MBD3364462.1"/>
    </source>
</evidence>
<dbReference type="InterPro" id="IPR026444">
    <property type="entry name" value="Secre_tail"/>
</dbReference>
<dbReference type="Gene3D" id="2.60.40.4070">
    <property type="match status" value="1"/>
</dbReference>
<dbReference type="EMBL" id="WJKJ01000148">
    <property type="protein sequence ID" value="MBD3364462.1"/>
    <property type="molecule type" value="Genomic_DNA"/>
</dbReference>
<evidence type="ECO:0000256" key="1">
    <source>
        <dbReference type="SAM" id="SignalP"/>
    </source>
</evidence>
<reference evidence="2" key="1">
    <citation type="submission" date="2019-11" db="EMBL/GenBank/DDBJ databases">
        <title>Microbial mats filling the niche in hypersaline microbial mats.</title>
        <authorList>
            <person name="Wong H.L."/>
            <person name="Macleod F.I."/>
            <person name="White R.A. III"/>
            <person name="Burns B.P."/>
        </authorList>
    </citation>
    <scope>NUCLEOTIDE SEQUENCE</scope>
    <source>
        <strain evidence="2">Bin_327</strain>
    </source>
</reference>
<gene>
    <name evidence="2" type="ORF">GF359_04535</name>
</gene>
<dbReference type="Proteomes" id="UP000630660">
    <property type="component" value="Unassembled WGS sequence"/>
</dbReference>
<dbReference type="NCBIfam" id="TIGR04183">
    <property type="entry name" value="Por_Secre_tail"/>
    <property type="match status" value="1"/>
</dbReference>
<evidence type="ECO:0000313" key="3">
    <source>
        <dbReference type="Proteomes" id="UP000630660"/>
    </source>
</evidence>
<comment type="caution">
    <text evidence="2">The sequence shown here is derived from an EMBL/GenBank/DDBJ whole genome shotgun (WGS) entry which is preliminary data.</text>
</comment>
<protein>
    <submittedName>
        <fullName evidence="2">T9SS type A sorting domain-containing protein</fullName>
    </submittedName>
</protein>
<proteinExistence type="predicted"/>
<keyword evidence="1" id="KW-0732">Signal</keyword>
<organism evidence="2 3">
    <name type="scientific">candidate division WOR-3 bacterium</name>
    <dbReference type="NCBI Taxonomy" id="2052148"/>
    <lineage>
        <taxon>Bacteria</taxon>
        <taxon>Bacteria division WOR-3</taxon>
    </lineage>
</organism>
<feature type="chain" id="PRO_5038372513" evidence="1">
    <location>
        <begin position="24"/>
        <end position="515"/>
    </location>
</feature>
<name>A0A9D5K8T1_UNCW3</name>
<accession>A0A9D5K8T1</accession>
<dbReference type="AlphaFoldDB" id="A0A9D5K8T1"/>
<feature type="signal peptide" evidence="1">
    <location>
        <begin position="1"/>
        <end position="23"/>
    </location>
</feature>